<feature type="active site" evidence="3">
    <location>
        <position position="143"/>
    </location>
</feature>
<evidence type="ECO:0000259" key="4">
    <source>
        <dbReference type="Pfam" id="PF07859"/>
    </source>
</evidence>
<comment type="similarity">
    <text evidence="1">Belongs to the 'GDXG' lipolytic enzyme family.</text>
</comment>
<dbReference type="GO" id="GO:0016787">
    <property type="term" value="F:hydrolase activity"/>
    <property type="evidence" value="ECO:0007669"/>
    <property type="project" value="UniProtKB-KW"/>
</dbReference>
<dbReference type="PANTHER" id="PTHR48081:SF8">
    <property type="entry name" value="ALPHA_BETA HYDROLASE FOLD-3 DOMAIN-CONTAINING PROTEIN-RELATED"/>
    <property type="match status" value="1"/>
</dbReference>
<dbReference type="InterPro" id="IPR013094">
    <property type="entry name" value="AB_hydrolase_3"/>
</dbReference>
<dbReference type="InterPro" id="IPR033140">
    <property type="entry name" value="Lipase_GDXG_put_SER_AS"/>
</dbReference>
<dbReference type="EMBL" id="FOWE01000008">
    <property type="protein sequence ID" value="SFO43798.1"/>
    <property type="molecule type" value="Genomic_DNA"/>
</dbReference>
<dbReference type="InterPro" id="IPR029058">
    <property type="entry name" value="AB_hydrolase_fold"/>
</dbReference>
<keyword evidence="2" id="KW-0378">Hydrolase</keyword>
<evidence type="ECO:0000256" key="1">
    <source>
        <dbReference type="ARBA" id="ARBA00010515"/>
    </source>
</evidence>
<feature type="domain" description="Alpha/beta hydrolase fold-3" evidence="4">
    <location>
        <begin position="74"/>
        <end position="269"/>
    </location>
</feature>
<keyword evidence="6" id="KW-1185">Reference proteome</keyword>
<dbReference type="PROSITE" id="PS01174">
    <property type="entry name" value="LIPASE_GDXG_SER"/>
    <property type="match status" value="1"/>
</dbReference>
<evidence type="ECO:0000256" key="2">
    <source>
        <dbReference type="ARBA" id="ARBA00022801"/>
    </source>
</evidence>
<organism evidence="5 6">
    <name type="scientific">Geodermatophilus obscurus</name>
    <dbReference type="NCBI Taxonomy" id="1861"/>
    <lineage>
        <taxon>Bacteria</taxon>
        <taxon>Bacillati</taxon>
        <taxon>Actinomycetota</taxon>
        <taxon>Actinomycetes</taxon>
        <taxon>Geodermatophilales</taxon>
        <taxon>Geodermatophilaceae</taxon>
        <taxon>Geodermatophilus</taxon>
    </lineage>
</organism>
<accession>A0A1I5H655</accession>
<reference evidence="6" key="1">
    <citation type="submission" date="2016-10" db="EMBL/GenBank/DDBJ databases">
        <authorList>
            <person name="Varghese N."/>
            <person name="Submissions S."/>
        </authorList>
    </citation>
    <scope>NUCLEOTIDE SEQUENCE [LARGE SCALE GENOMIC DNA]</scope>
    <source>
        <strain evidence="6">DSM 43161</strain>
    </source>
</reference>
<dbReference type="PANTHER" id="PTHR48081">
    <property type="entry name" value="AB HYDROLASE SUPERFAMILY PROTEIN C4A8.06C"/>
    <property type="match status" value="1"/>
</dbReference>
<dbReference type="Pfam" id="PF07859">
    <property type="entry name" value="Abhydrolase_3"/>
    <property type="match status" value="1"/>
</dbReference>
<dbReference type="Proteomes" id="UP000183642">
    <property type="component" value="Unassembled WGS sequence"/>
</dbReference>
<evidence type="ECO:0000313" key="6">
    <source>
        <dbReference type="Proteomes" id="UP000183642"/>
    </source>
</evidence>
<proteinExistence type="inferred from homology"/>
<protein>
    <submittedName>
        <fullName evidence="5">Acetyl esterase/lipase</fullName>
    </submittedName>
</protein>
<gene>
    <name evidence="5" type="ORF">SAMN05660359_03485</name>
</gene>
<evidence type="ECO:0000313" key="5">
    <source>
        <dbReference type="EMBL" id="SFO43798.1"/>
    </source>
</evidence>
<name>A0A1I5H655_9ACTN</name>
<sequence>MSLRMRAVAVVLRLTRKPRMASAERARERLAEPERPAPVPAAVRRRHAVSRRAVEGFEVTTVAPRGRPAARTALYLHGGAYVSPVAPQHWTLAGRLADAGVRVVLPQYGLAPQHTHRDAARLLTALYRELAGEGGQVVLAGDSAGGGLALGFAQALLGTDLPRPRSLVLLAPWLDLTLADPAVAAAEARDPWLSSAGLVEVGRAWAGGDDPRDPRLSPVHGPLAGLAPVRIWVGTRDLLLPDALRLRDRAAAEGADVEVTVCEGAVHVYPLTPTPEGRAGIREVVAAIAGGPQDGSVDADLWRPTA</sequence>
<evidence type="ECO:0000256" key="3">
    <source>
        <dbReference type="PROSITE-ProRule" id="PRU10038"/>
    </source>
</evidence>
<dbReference type="InterPro" id="IPR050300">
    <property type="entry name" value="GDXG_lipolytic_enzyme"/>
</dbReference>
<dbReference type="AlphaFoldDB" id="A0A1I5H655"/>
<dbReference type="SUPFAM" id="SSF53474">
    <property type="entry name" value="alpha/beta-Hydrolases"/>
    <property type="match status" value="1"/>
</dbReference>
<dbReference type="Gene3D" id="3.40.50.1820">
    <property type="entry name" value="alpha/beta hydrolase"/>
    <property type="match status" value="1"/>
</dbReference>